<gene>
    <name evidence="2" type="ORF">ElyMa_003998100</name>
</gene>
<protein>
    <submittedName>
        <fullName evidence="2">Uncharacterized protein</fullName>
    </submittedName>
</protein>
<dbReference type="EMBL" id="BMAT01008133">
    <property type="protein sequence ID" value="GFR78580.1"/>
    <property type="molecule type" value="Genomic_DNA"/>
</dbReference>
<dbReference type="Proteomes" id="UP000762676">
    <property type="component" value="Unassembled WGS sequence"/>
</dbReference>
<accession>A0AAV4G0T1</accession>
<feature type="chain" id="PRO_5043752679" evidence="1">
    <location>
        <begin position="26"/>
        <end position="180"/>
    </location>
</feature>
<comment type="caution">
    <text evidence="2">The sequence shown here is derived from an EMBL/GenBank/DDBJ whole genome shotgun (WGS) entry which is preliminary data.</text>
</comment>
<keyword evidence="3" id="KW-1185">Reference proteome</keyword>
<evidence type="ECO:0000313" key="2">
    <source>
        <dbReference type="EMBL" id="GFR78580.1"/>
    </source>
</evidence>
<feature type="signal peptide" evidence="1">
    <location>
        <begin position="1"/>
        <end position="25"/>
    </location>
</feature>
<name>A0AAV4G0T1_9GAST</name>
<evidence type="ECO:0000256" key="1">
    <source>
        <dbReference type="SAM" id="SignalP"/>
    </source>
</evidence>
<keyword evidence="1" id="KW-0732">Signal</keyword>
<reference evidence="2 3" key="1">
    <citation type="journal article" date="2021" name="Elife">
        <title>Chloroplast acquisition without the gene transfer in kleptoplastic sea slugs, Plakobranchus ocellatus.</title>
        <authorList>
            <person name="Maeda T."/>
            <person name="Takahashi S."/>
            <person name="Yoshida T."/>
            <person name="Shimamura S."/>
            <person name="Takaki Y."/>
            <person name="Nagai Y."/>
            <person name="Toyoda A."/>
            <person name="Suzuki Y."/>
            <person name="Arimoto A."/>
            <person name="Ishii H."/>
            <person name="Satoh N."/>
            <person name="Nishiyama T."/>
            <person name="Hasebe M."/>
            <person name="Maruyama T."/>
            <person name="Minagawa J."/>
            <person name="Obokata J."/>
            <person name="Shigenobu S."/>
        </authorList>
    </citation>
    <scope>NUCLEOTIDE SEQUENCE [LARGE SCALE GENOMIC DNA]</scope>
</reference>
<sequence length="180" mass="20442">MAYVWSHLSICLMGLGLLLNTHTKGQSLSHVLVEENRDAVVSFTIPDTEQVKNAAVIFIALDPQDGTPVGQQNFYMFVYLESRFIRYPDAYKAKVSGELDGRDVRMALRGVNSSDAGYFRCYDDVRMESVISNCGEQLVVLLLFCEKCPLFWPGLPFVPRQYELYKDVFEDGAKCFQVLM</sequence>
<organism evidence="2 3">
    <name type="scientific">Elysia marginata</name>
    <dbReference type="NCBI Taxonomy" id="1093978"/>
    <lineage>
        <taxon>Eukaryota</taxon>
        <taxon>Metazoa</taxon>
        <taxon>Spiralia</taxon>
        <taxon>Lophotrochozoa</taxon>
        <taxon>Mollusca</taxon>
        <taxon>Gastropoda</taxon>
        <taxon>Heterobranchia</taxon>
        <taxon>Euthyneura</taxon>
        <taxon>Panpulmonata</taxon>
        <taxon>Sacoglossa</taxon>
        <taxon>Placobranchoidea</taxon>
        <taxon>Plakobranchidae</taxon>
        <taxon>Elysia</taxon>
    </lineage>
</organism>
<dbReference type="AlphaFoldDB" id="A0AAV4G0T1"/>
<evidence type="ECO:0000313" key="3">
    <source>
        <dbReference type="Proteomes" id="UP000762676"/>
    </source>
</evidence>
<proteinExistence type="predicted"/>